<dbReference type="Proteomes" id="UP000192247">
    <property type="component" value="Unassembled WGS sequence"/>
</dbReference>
<dbReference type="Pfam" id="PF09273">
    <property type="entry name" value="Rubis-subs-bind"/>
    <property type="match status" value="1"/>
</dbReference>
<dbReference type="SUPFAM" id="SSF81822">
    <property type="entry name" value="RuBisCo LSMT C-terminal, substrate-binding domain"/>
    <property type="match status" value="1"/>
</dbReference>
<name>A0A1V9XTD2_9ACAR</name>
<keyword evidence="3 4" id="KW-0949">S-adenosyl-L-methionine</keyword>
<dbReference type="InterPro" id="IPR025785">
    <property type="entry name" value="SETD3"/>
</dbReference>
<dbReference type="GO" id="GO:0016279">
    <property type="term" value="F:protein-lysine N-methyltransferase activity"/>
    <property type="evidence" value="ECO:0007669"/>
    <property type="project" value="TreeGrafter"/>
</dbReference>
<dbReference type="Gene3D" id="3.90.1420.10">
    <property type="entry name" value="Rubisco LSMT, substrate-binding domain"/>
    <property type="match status" value="1"/>
</dbReference>
<evidence type="ECO:0000256" key="4">
    <source>
        <dbReference type="PROSITE-ProRule" id="PRU00898"/>
    </source>
</evidence>
<evidence type="ECO:0000256" key="3">
    <source>
        <dbReference type="ARBA" id="ARBA00022691"/>
    </source>
</evidence>
<dbReference type="GO" id="GO:0018064">
    <property type="term" value="F:protein-L-histidine N-tele-methyltransferase activity"/>
    <property type="evidence" value="ECO:0007669"/>
    <property type="project" value="UniProtKB-EC"/>
</dbReference>
<accession>A0A1V9XTD2</accession>
<evidence type="ECO:0000259" key="6">
    <source>
        <dbReference type="Pfam" id="PF09273"/>
    </source>
</evidence>
<keyword evidence="1 4" id="KW-0489">Methyltransferase</keyword>
<comment type="similarity">
    <text evidence="4">Belongs to the class V-like SAM-binding methyltransferase superfamily. SETD3 actin-histidine methyltransferase family.</text>
</comment>
<evidence type="ECO:0000256" key="1">
    <source>
        <dbReference type="ARBA" id="ARBA00022603"/>
    </source>
</evidence>
<feature type="region of interest" description="Disordered" evidence="5">
    <location>
        <begin position="150"/>
        <end position="179"/>
    </location>
</feature>
<feature type="domain" description="Rubisco LSMT substrate-binding" evidence="6">
    <location>
        <begin position="95"/>
        <end position="234"/>
    </location>
</feature>
<proteinExistence type="inferred from homology"/>
<gene>
    <name evidence="7" type="ORF">BIW11_07579</name>
</gene>
<dbReference type="InterPro" id="IPR036464">
    <property type="entry name" value="Rubisco_LSMT_subst-bd_sf"/>
</dbReference>
<dbReference type="EMBL" id="MNPL01004442">
    <property type="protein sequence ID" value="OQR76750.1"/>
    <property type="molecule type" value="Genomic_DNA"/>
</dbReference>
<dbReference type="OrthoDB" id="6410874at2759"/>
<dbReference type="STRING" id="418985.A0A1V9XTD2"/>
<dbReference type="InterPro" id="IPR050600">
    <property type="entry name" value="SETD3_SETD6_MTase"/>
</dbReference>
<dbReference type="InParanoid" id="A0A1V9XTD2"/>
<evidence type="ECO:0000313" key="7">
    <source>
        <dbReference type="EMBL" id="OQR76750.1"/>
    </source>
</evidence>
<dbReference type="AlphaFoldDB" id="A0A1V9XTD2"/>
<evidence type="ECO:0000313" key="8">
    <source>
        <dbReference type="Proteomes" id="UP000192247"/>
    </source>
</evidence>
<dbReference type="InterPro" id="IPR046341">
    <property type="entry name" value="SET_dom_sf"/>
</dbReference>
<reference evidence="7 8" key="1">
    <citation type="journal article" date="2017" name="Gigascience">
        <title>Draft genome of the honey bee ectoparasitic mite, Tropilaelaps mercedesae, is shaped by the parasitic life history.</title>
        <authorList>
            <person name="Dong X."/>
            <person name="Armstrong S.D."/>
            <person name="Xia D."/>
            <person name="Makepeace B.L."/>
            <person name="Darby A.C."/>
            <person name="Kadowaki T."/>
        </authorList>
    </citation>
    <scope>NUCLEOTIDE SEQUENCE [LARGE SCALE GENOMIC DNA]</scope>
    <source>
        <strain evidence="7">Wuxi-XJTLU</strain>
    </source>
</reference>
<dbReference type="InterPro" id="IPR015353">
    <property type="entry name" value="Rubisco_LSMT_subst-bd"/>
</dbReference>
<protein>
    <recommendedName>
        <fullName evidence="4">protein-histidine N-methyltransferase</fullName>
        <ecNumber evidence="4">2.1.1.85</ecNumber>
    </recommendedName>
</protein>
<dbReference type="PANTHER" id="PTHR13271">
    <property type="entry name" value="UNCHARACTERIZED PUTATIVE METHYLTRANSFERASE"/>
    <property type="match status" value="1"/>
</dbReference>
<comment type="catalytic activity">
    <reaction evidence="4">
        <text>L-histidyl-[protein] + S-adenosyl-L-methionine = N(tele)-methyl-L-histidyl-[protein] + S-adenosyl-L-homocysteine + H(+)</text>
        <dbReference type="Rhea" id="RHEA:19369"/>
        <dbReference type="Rhea" id="RHEA-COMP:9745"/>
        <dbReference type="Rhea" id="RHEA-COMP:11600"/>
        <dbReference type="ChEBI" id="CHEBI:15378"/>
        <dbReference type="ChEBI" id="CHEBI:16367"/>
        <dbReference type="ChEBI" id="CHEBI:29979"/>
        <dbReference type="ChEBI" id="CHEBI:57856"/>
        <dbReference type="ChEBI" id="CHEBI:59789"/>
        <dbReference type="EC" id="2.1.1.85"/>
    </reaction>
</comment>
<evidence type="ECO:0000256" key="2">
    <source>
        <dbReference type="ARBA" id="ARBA00022679"/>
    </source>
</evidence>
<evidence type="ECO:0000256" key="5">
    <source>
        <dbReference type="SAM" id="MobiDB-lite"/>
    </source>
</evidence>
<dbReference type="EC" id="2.1.1.85" evidence="4"/>
<dbReference type="PANTHER" id="PTHR13271:SF47">
    <property type="entry name" value="ACTIN-HISTIDINE N-METHYLTRANSFERASE"/>
    <property type="match status" value="1"/>
</dbReference>
<dbReference type="SUPFAM" id="SSF82199">
    <property type="entry name" value="SET domain"/>
    <property type="match status" value="1"/>
</dbReference>
<organism evidence="7 8">
    <name type="scientific">Tropilaelaps mercedesae</name>
    <dbReference type="NCBI Taxonomy" id="418985"/>
    <lineage>
        <taxon>Eukaryota</taxon>
        <taxon>Metazoa</taxon>
        <taxon>Ecdysozoa</taxon>
        <taxon>Arthropoda</taxon>
        <taxon>Chelicerata</taxon>
        <taxon>Arachnida</taxon>
        <taxon>Acari</taxon>
        <taxon>Parasitiformes</taxon>
        <taxon>Mesostigmata</taxon>
        <taxon>Gamasina</taxon>
        <taxon>Dermanyssoidea</taxon>
        <taxon>Laelapidae</taxon>
        <taxon>Tropilaelaps</taxon>
    </lineage>
</organism>
<keyword evidence="8" id="KW-1185">Reference proteome</keyword>
<dbReference type="Gene3D" id="3.90.1410.10">
    <property type="entry name" value="set domain protein methyltransferase, domain 1"/>
    <property type="match status" value="1"/>
</dbReference>
<sequence>MTRQNQVPSLTPGRMQAALIPLWDMCNHDTLRSGTDYDVPSQQLVSFATRTYAKDEQVCIFYGNRGNGQFFLHNGFVPKSPNPWDSLPLRLGLSRSDKLFEMKRSLCEQMKIPISSTFELKKNLDGNGVLVPKLLLHLVHVLQWKPESHIKGGNKAKDDNQNRTGMDQDDTNQEKEEEGLRTKKAISFLQTRCELLVKTLPKSDKEMKALLEDAMVSEEAKLALRYRLSEKRMLELACQKLIFTL</sequence>
<dbReference type="GO" id="GO:0032259">
    <property type="term" value="P:methylation"/>
    <property type="evidence" value="ECO:0007669"/>
    <property type="project" value="UniProtKB-KW"/>
</dbReference>
<comment type="caution">
    <text evidence="7">The sequence shown here is derived from an EMBL/GenBank/DDBJ whole genome shotgun (WGS) entry which is preliminary data.</text>
</comment>
<keyword evidence="2 4" id="KW-0808">Transferase</keyword>
<dbReference type="PROSITE" id="PS51565">
    <property type="entry name" value="SAM_MT85_SETD3"/>
    <property type="match status" value="1"/>
</dbReference>
<feature type="compositionally biased region" description="Basic and acidic residues" evidence="5">
    <location>
        <begin position="150"/>
        <end position="161"/>
    </location>
</feature>